<evidence type="ECO:0000256" key="1">
    <source>
        <dbReference type="ARBA" id="ARBA00005589"/>
    </source>
</evidence>
<accession>A0A523S479</accession>
<dbReference type="HAMAP" id="MF_00270">
    <property type="entry name" value="Ribosomal_bS18"/>
    <property type="match status" value="1"/>
</dbReference>
<name>A0A523S479_UNCAE</name>
<evidence type="ECO:0000256" key="3">
    <source>
        <dbReference type="ARBA" id="ARBA00023274"/>
    </source>
</evidence>
<gene>
    <name evidence="4 6" type="primary">rpsR</name>
    <name evidence="6" type="ORF">E3J84_00895</name>
</gene>
<dbReference type="GO" id="GO:0070181">
    <property type="term" value="F:small ribosomal subunit rRNA binding"/>
    <property type="evidence" value="ECO:0007669"/>
    <property type="project" value="TreeGrafter"/>
</dbReference>
<dbReference type="GO" id="GO:0022627">
    <property type="term" value="C:cytosolic small ribosomal subunit"/>
    <property type="evidence" value="ECO:0007669"/>
    <property type="project" value="TreeGrafter"/>
</dbReference>
<keyword evidence="4" id="KW-0699">rRNA-binding</keyword>
<keyword evidence="4" id="KW-0694">RNA-binding</keyword>
<dbReference type="InterPro" id="IPR036870">
    <property type="entry name" value="Ribosomal_bS18_sf"/>
</dbReference>
<reference evidence="6 7" key="1">
    <citation type="submission" date="2019-03" db="EMBL/GenBank/DDBJ databases">
        <title>Metabolic potential of uncultured bacteria and archaea associated with petroleum seepage in deep-sea sediments.</title>
        <authorList>
            <person name="Dong X."/>
            <person name="Hubert C."/>
        </authorList>
    </citation>
    <scope>NUCLEOTIDE SEQUENCE [LARGE SCALE GENOMIC DNA]</scope>
    <source>
        <strain evidence="6">E44_bin7</strain>
    </source>
</reference>
<organism evidence="6 7">
    <name type="scientific">Aerophobetes bacterium</name>
    <dbReference type="NCBI Taxonomy" id="2030807"/>
    <lineage>
        <taxon>Bacteria</taxon>
        <taxon>Candidatus Aerophobota</taxon>
    </lineage>
</organism>
<keyword evidence="3 4" id="KW-0687">Ribonucleoprotein</keyword>
<dbReference type="Gene3D" id="4.10.640.10">
    <property type="entry name" value="Ribosomal protein S18"/>
    <property type="match status" value="1"/>
</dbReference>
<evidence type="ECO:0000256" key="4">
    <source>
        <dbReference type="HAMAP-Rule" id="MF_00270"/>
    </source>
</evidence>
<dbReference type="GO" id="GO:0006412">
    <property type="term" value="P:translation"/>
    <property type="evidence" value="ECO:0007669"/>
    <property type="project" value="UniProtKB-UniRule"/>
</dbReference>
<dbReference type="EMBL" id="SOKJ01000046">
    <property type="protein sequence ID" value="TET12855.1"/>
    <property type="molecule type" value="Genomic_DNA"/>
</dbReference>
<dbReference type="SUPFAM" id="SSF46911">
    <property type="entry name" value="Ribosomal protein S18"/>
    <property type="match status" value="1"/>
</dbReference>
<dbReference type="PANTHER" id="PTHR13479">
    <property type="entry name" value="30S RIBOSOMAL PROTEIN S18"/>
    <property type="match status" value="1"/>
</dbReference>
<comment type="subunit">
    <text evidence="4">Part of the 30S ribosomal subunit. Forms a tight heterodimer with protein bS6.</text>
</comment>
<dbReference type="Pfam" id="PF01084">
    <property type="entry name" value="Ribosomal_S18"/>
    <property type="match status" value="1"/>
</dbReference>
<evidence type="ECO:0000313" key="7">
    <source>
        <dbReference type="Proteomes" id="UP000316360"/>
    </source>
</evidence>
<protein>
    <recommendedName>
        <fullName evidence="4">Small ribosomal subunit protein bS18</fullName>
    </recommendedName>
</protein>
<keyword evidence="2 4" id="KW-0689">Ribosomal protein</keyword>
<evidence type="ECO:0000313" key="6">
    <source>
        <dbReference type="EMBL" id="TET12855.1"/>
    </source>
</evidence>
<comment type="similarity">
    <text evidence="1 4 5">Belongs to the bacterial ribosomal protein bS18 family.</text>
</comment>
<evidence type="ECO:0000256" key="2">
    <source>
        <dbReference type="ARBA" id="ARBA00022980"/>
    </source>
</evidence>
<dbReference type="PANTHER" id="PTHR13479:SF40">
    <property type="entry name" value="SMALL RIBOSOMAL SUBUNIT PROTEIN BS18M"/>
    <property type="match status" value="1"/>
</dbReference>
<comment type="caution">
    <text evidence="6">The sequence shown here is derived from an EMBL/GenBank/DDBJ whole genome shotgun (WGS) entry which is preliminary data.</text>
</comment>
<dbReference type="AlphaFoldDB" id="A0A523S479"/>
<dbReference type="Proteomes" id="UP000316360">
    <property type="component" value="Unassembled WGS sequence"/>
</dbReference>
<proteinExistence type="inferred from homology"/>
<sequence>MSKRRTFKRKKICNFCHSQSLDYLDIKVLQRYIDARARIRCRRRTGVCAKHQRKLSNAIKKAREMALLPYK</sequence>
<dbReference type="InterPro" id="IPR001648">
    <property type="entry name" value="Ribosomal_bS18"/>
</dbReference>
<evidence type="ECO:0000256" key="5">
    <source>
        <dbReference type="RuleBase" id="RU003910"/>
    </source>
</evidence>
<dbReference type="GO" id="GO:0003735">
    <property type="term" value="F:structural constituent of ribosome"/>
    <property type="evidence" value="ECO:0007669"/>
    <property type="project" value="InterPro"/>
</dbReference>
<dbReference type="PRINTS" id="PR00974">
    <property type="entry name" value="RIBOSOMALS18"/>
</dbReference>
<comment type="function">
    <text evidence="4">Binds as a heterodimer with protein bS6 to the central domain of the 16S rRNA, where it helps stabilize the platform of the 30S subunit.</text>
</comment>
<dbReference type="NCBIfam" id="TIGR00165">
    <property type="entry name" value="S18"/>
    <property type="match status" value="1"/>
</dbReference>